<proteinExistence type="inferred from homology"/>
<organism evidence="6 7">
    <name type="scientific">Pandoraea anapnoica</name>
    <dbReference type="NCBI Taxonomy" id="2508301"/>
    <lineage>
        <taxon>Bacteria</taxon>
        <taxon>Pseudomonadati</taxon>
        <taxon>Pseudomonadota</taxon>
        <taxon>Betaproteobacteria</taxon>
        <taxon>Burkholderiales</taxon>
        <taxon>Burkholderiaceae</taxon>
        <taxon>Pandoraea</taxon>
    </lineage>
</organism>
<dbReference type="Pfam" id="PF00126">
    <property type="entry name" value="HTH_1"/>
    <property type="match status" value="1"/>
</dbReference>
<evidence type="ECO:0000256" key="3">
    <source>
        <dbReference type="ARBA" id="ARBA00023125"/>
    </source>
</evidence>
<evidence type="ECO:0000256" key="2">
    <source>
        <dbReference type="ARBA" id="ARBA00023015"/>
    </source>
</evidence>
<dbReference type="InterPro" id="IPR036388">
    <property type="entry name" value="WH-like_DNA-bd_sf"/>
</dbReference>
<feature type="domain" description="HTH lysR-type" evidence="5">
    <location>
        <begin position="9"/>
        <end position="64"/>
    </location>
</feature>
<dbReference type="GO" id="GO:0043565">
    <property type="term" value="F:sequence-specific DNA binding"/>
    <property type="evidence" value="ECO:0007669"/>
    <property type="project" value="TreeGrafter"/>
</dbReference>
<name>A0A5E5A3A6_9BURK</name>
<evidence type="ECO:0000313" key="7">
    <source>
        <dbReference type="Proteomes" id="UP000383122"/>
    </source>
</evidence>
<dbReference type="GO" id="GO:0006351">
    <property type="term" value="P:DNA-templated transcription"/>
    <property type="evidence" value="ECO:0007669"/>
    <property type="project" value="TreeGrafter"/>
</dbReference>
<evidence type="ECO:0000259" key="5">
    <source>
        <dbReference type="PROSITE" id="PS50931"/>
    </source>
</evidence>
<dbReference type="PROSITE" id="PS50931">
    <property type="entry name" value="HTH_LYSR"/>
    <property type="match status" value="1"/>
</dbReference>
<dbReference type="Gene3D" id="1.10.10.10">
    <property type="entry name" value="Winged helix-like DNA-binding domain superfamily/Winged helix DNA-binding domain"/>
    <property type="match status" value="1"/>
</dbReference>
<evidence type="ECO:0000256" key="4">
    <source>
        <dbReference type="ARBA" id="ARBA00023163"/>
    </source>
</evidence>
<dbReference type="EMBL" id="CABPSP010000006">
    <property type="protein sequence ID" value="VVE67035.1"/>
    <property type="molecule type" value="Genomic_DNA"/>
</dbReference>
<dbReference type="AlphaFoldDB" id="A0A5E5A3A6"/>
<dbReference type="InterPro" id="IPR058163">
    <property type="entry name" value="LysR-type_TF_proteobact-type"/>
</dbReference>
<dbReference type="Pfam" id="PF03466">
    <property type="entry name" value="LysR_substrate"/>
    <property type="match status" value="1"/>
</dbReference>
<protein>
    <submittedName>
        <fullName evidence="6">LysR family transcriptional regulator</fullName>
    </submittedName>
</protein>
<keyword evidence="3" id="KW-0238">DNA-binding</keyword>
<reference evidence="6 7" key="1">
    <citation type="submission" date="2019-08" db="EMBL/GenBank/DDBJ databases">
        <authorList>
            <person name="Peeters C."/>
        </authorList>
    </citation>
    <scope>NUCLEOTIDE SEQUENCE [LARGE SCALE GENOMIC DNA]</scope>
    <source>
        <strain evidence="6 7">LMG 31117</strain>
    </source>
</reference>
<dbReference type="RefSeq" id="WP_150738446.1">
    <property type="nucleotide sequence ID" value="NZ_CABPSP010000006.1"/>
</dbReference>
<dbReference type="OrthoDB" id="5671700at2"/>
<dbReference type="InterPro" id="IPR005119">
    <property type="entry name" value="LysR_subst-bd"/>
</dbReference>
<evidence type="ECO:0000313" key="6">
    <source>
        <dbReference type="EMBL" id="VVE67035.1"/>
    </source>
</evidence>
<gene>
    <name evidence="6" type="ORF">PAN31117_02484</name>
</gene>
<keyword evidence="7" id="KW-1185">Reference proteome</keyword>
<dbReference type="InterPro" id="IPR000847">
    <property type="entry name" value="LysR_HTH_N"/>
</dbReference>
<keyword evidence="2" id="KW-0805">Transcription regulation</keyword>
<sequence length="326" mass="34731">MLQSSGAHLDDLLLFTLVVDAGGFSAAERQTGIAKSRLSRRVATLERALGVRLLHRSGQVFGLTPVGEAVLVHAREAATHVDKIGALTRSAVAEPSGVIHLHTSVLIAETTLPPILADFARTHPRVQVQLTLSNRFVDLAEERLDLVIRAAVVPLASEDVIAMPIATSPSIVVAHPSLLKADGPPTRLDELSGYPCLAQGTLANPRPWQFVGADDEPIDIAITPGIAVDNLLVIRELALRGAGMAQLPAYLCQDAIDDGRLVPVLDAVRSRPATLYAMYPSRRGMTSAVRVFLDLVRARWPSDPASACPPVSGGTVPVPKRLVANR</sequence>
<keyword evidence="4" id="KW-0804">Transcription</keyword>
<comment type="similarity">
    <text evidence="1">Belongs to the LysR transcriptional regulatory family.</text>
</comment>
<dbReference type="GO" id="GO:0003700">
    <property type="term" value="F:DNA-binding transcription factor activity"/>
    <property type="evidence" value="ECO:0007669"/>
    <property type="project" value="InterPro"/>
</dbReference>
<dbReference type="SUPFAM" id="SSF46785">
    <property type="entry name" value="Winged helix' DNA-binding domain"/>
    <property type="match status" value="1"/>
</dbReference>
<dbReference type="PANTHER" id="PTHR30537">
    <property type="entry name" value="HTH-TYPE TRANSCRIPTIONAL REGULATOR"/>
    <property type="match status" value="1"/>
</dbReference>
<dbReference type="SUPFAM" id="SSF53850">
    <property type="entry name" value="Periplasmic binding protein-like II"/>
    <property type="match status" value="1"/>
</dbReference>
<dbReference type="CDD" id="cd08422">
    <property type="entry name" value="PBP2_CrgA_like"/>
    <property type="match status" value="1"/>
</dbReference>
<dbReference type="InterPro" id="IPR036390">
    <property type="entry name" value="WH_DNA-bd_sf"/>
</dbReference>
<dbReference type="Proteomes" id="UP000383122">
    <property type="component" value="Unassembled WGS sequence"/>
</dbReference>
<dbReference type="Gene3D" id="3.40.190.290">
    <property type="match status" value="1"/>
</dbReference>
<evidence type="ECO:0000256" key="1">
    <source>
        <dbReference type="ARBA" id="ARBA00009437"/>
    </source>
</evidence>
<accession>A0A5E5A3A6</accession>
<dbReference type="PANTHER" id="PTHR30537:SF31">
    <property type="entry name" value="TRANSCRIPTIONAL REGULATOR, LYSR FAMILY"/>
    <property type="match status" value="1"/>
</dbReference>